<dbReference type="GO" id="GO:0006412">
    <property type="term" value="P:translation"/>
    <property type="evidence" value="ECO:0007669"/>
    <property type="project" value="UniProtKB-UniRule"/>
</dbReference>
<sequence>MKPGIHPDYEKVVFHDTAADTYFLVGSTIKTERTIDYQGRTYPYVAIDVSSASHPFYTGKQRVAQSDGRIAKFNKRFGKLGSK</sequence>
<dbReference type="KEGG" id="pseo:OM33_19010"/>
<protein>
    <recommendedName>
        <fullName evidence="5">Large ribosomal subunit protein bL31B</fullName>
    </recommendedName>
</protein>
<keyword evidence="4 5" id="KW-0687">Ribonucleoprotein</keyword>
<dbReference type="HAMAP" id="MF_00502">
    <property type="entry name" value="Ribosomal_bL31_2"/>
    <property type="match status" value="1"/>
</dbReference>
<dbReference type="GO" id="GO:0005840">
    <property type="term" value="C:ribosome"/>
    <property type="evidence" value="ECO:0007669"/>
    <property type="project" value="UniProtKB-KW"/>
</dbReference>
<evidence type="ECO:0000256" key="4">
    <source>
        <dbReference type="ARBA" id="ARBA00023274"/>
    </source>
</evidence>
<dbReference type="OrthoDB" id="9803251at2"/>
<evidence type="ECO:0000256" key="5">
    <source>
        <dbReference type="HAMAP-Rule" id="MF_00502"/>
    </source>
</evidence>
<dbReference type="eggNOG" id="COG0254">
    <property type="taxonomic scope" value="Bacteria"/>
</dbReference>
<dbReference type="Proteomes" id="UP000030341">
    <property type="component" value="Chromosome 2"/>
</dbReference>
<evidence type="ECO:0000256" key="1">
    <source>
        <dbReference type="ARBA" id="ARBA00008196"/>
    </source>
</evidence>
<gene>
    <name evidence="5" type="primary">rpmE2</name>
    <name evidence="6" type="ORF">OM33_19010</name>
</gene>
<name>A0A0A7EKG4_9GAMM</name>
<dbReference type="InterPro" id="IPR034704">
    <property type="entry name" value="Ribosomal_bL28/bL31-like_sf"/>
</dbReference>
<dbReference type="AlphaFoldDB" id="A0A0A7EKG4"/>
<accession>A0A0A7EKG4</accession>
<dbReference type="PROSITE" id="PS01143">
    <property type="entry name" value="RIBOSOMAL_L31"/>
    <property type="match status" value="1"/>
</dbReference>
<dbReference type="NCBIfam" id="TIGR00105">
    <property type="entry name" value="L31"/>
    <property type="match status" value="1"/>
</dbReference>
<dbReference type="PANTHER" id="PTHR33280">
    <property type="entry name" value="50S RIBOSOMAL PROTEIN L31, CHLOROPLASTIC"/>
    <property type="match status" value="1"/>
</dbReference>
<dbReference type="GO" id="GO:0003735">
    <property type="term" value="F:structural constituent of ribosome"/>
    <property type="evidence" value="ECO:0007669"/>
    <property type="project" value="InterPro"/>
</dbReference>
<dbReference type="SUPFAM" id="SSF143800">
    <property type="entry name" value="L28p-like"/>
    <property type="match status" value="1"/>
</dbReference>
<keyword evidence="3 5" id="KW-0689">Ribosomal protein</keyword>
<organism evidence="6 7">
    <name type="scientific">Pseudoalteromonas piratica</name>
    <dbReference type="NCBI Taxonomy" id="1348114"/>
    <lineage>
        <taxon>Bacteria</taxon>
        <taxon>Pseudomonadati</taxon>
        <taxon>Pseudomonadota</taxon>
        <taxon>Gammaproteobacteria</taxon>
        <taxon>Alteromonadales</taxon>
        <taxon>Pseudoalteromonadaceae</taxon>
        <taxon>Pseudoalteromonas</taxon>
    </lineage>
</organism>
<dbReference type="EMBL" id="CP009889">
    <property type="protein sequence ID" value="AIY67155.1"/>
    <property type="molecule type" value="Genomic_DNA"/>
</dbReference>
<dbReference type="PRINTS" id="PR01249">
    <property type="entry name" value="RIBOSOMALL31"/>
</dbReference>
<dbReference type="InterPro" id="IPR042105">
    <property type="entry name" value="Ribosomal_bL31_sf"/>
</dbReference>
<evidence type="ECO:0000256" key="2">
    <source>
        <dbReference type="ARBA" id="ARBA00011838"/>
    </source>
</evidence>
<evidence type="ECO:0000256" key="3">
    <source>
        <dbReference type="ARBA" id="ARBA00022980"/>
    </source>
</evidence>
<evidence type="ECO:0000313" key="7">
    <source>
        <dbReference type="Proteomes" id="UP000030341"/>
    </source>
</evidence>
<dbReference type="NCBIfam" id="NF002462">
    <property type="entry name" value="PRK01678.1"/>
    <property type="match status" value="1"/>
</dbReference>
<dbReference type="InterPro" id="IPR002150">
    <property type="entry name" value="Ribosomal_bL31"/>
</dbReference>
<comment type="similarity">
    <text evidence="1 5">Belongs to the bacterial ribosomal protein bL31 family. Type B subfamily.</text>
</comment>
<comment type="subunit">
    <text evidence="2 5">Part of the 50S ribosomal subunit.</text>
</comment>
<dbReference type="HOGENOM" id="CLU_114306_2_1_6"/>
<dbReference type="InterPro" id="IPR027493">
    <property type="entry name" value="Ribosomal_bL31_B"/>
</dbReference>
<dbReference type="RefSeq" id="WP_040135952.1">
    <property type="nucleotide sequence ID" value="NZ_CP009889.1"/>
</dbReference>
<reference evidence="6 7" key="1">
    <citation type="submission" date="2014-11" db="EMBL/GenBank/DDBJ databases">
        <title>Complete Genome Sequence of Pseudoalteromonas sp. Strain OCN003 Isolated from Kaneohe Bay, Oahu, Hawaii.</title>
        <authorList>
            <person name="Beurmann S."/>
            <person name="Videau P."/>
            <person name="Ushijima B."/>
            <person name="Smith A.M."/>
            <person name="Aeby G.S."/>
            <person name="Callahan S.M."/>
            <person name="Belcaid M."/>
        </authorList>
    </citation>
    <scope>NUCLEOTIDE SEQUENCE [LARGE SCALE GENOMIC DNA]</scope>
    <source>
        <strain evidence="6 7">OCN003</strain>
    </source>
</reference>
<proteinExistence type="inferred from homology"/>
<keyword evidence="7" id="KW-1185">Reference proteome</keyword>
<dbReference type="GO" id="GO:1990904">
    <property type="term" value="C:ribonucleoprotein complex"/>
    <property type="evidence" value="ECO:0007669"/>
    <property type="project" value="UniProtKB-KW"/>
</dbReference>
<evidence type="ECO:0000313" key="6">
    <source>
        <dbReference type="EMBL" id="AIY67155.1"/>
    </source>
</evidence>
<dbReference type="PANTHER" id="PTHR33280:SF1">
    <property type="entry name" value="LARGE RIBOSOMAL SUBUNIT PROTEIN BL31C"/>
    <property type="match status" value="1"/>
</dbReference>
<dbReference type="Pfam" id="PF01197">
    <property type="entry name" value="Ribosomal_L31"/>
    <property type="match status" value="1"/>
</dbReference>
<dbReference type="Gene3D" id="4.10.830.30">
    <property type="entry name" value="Ribosomal protein L31"/>
    <property type="match status" value="1"/>
</dbReference>
<dbReference type="STRING" id="1348114.OM33_19010"/>